<dbReference type="AlphaFoldDB" id="A0A8H9GUC5"/>
<protein>
    <submittedName>
        <fullName evidence="2">Aminoglycoside phosphotransferase</fullName>
    </submittedName>
</protein>
<dbReference type="InterPro" id="IPR011009">
    <property type="entry name" value="Kinase-like_dom_sf"/>
</dbReference>
<dbReference type="PANTHER" id="PTHR21310:SF40">
    <property type="entry name" value="AMINOGLYCOSIDE PHOSPHOTRANSFERASE DOMAIN-CONTAINING PROTEIN-RELATED"/>
    <property type="match status" value="1"/>
</dbReference>
<gene>
    <name evidence="2" type="ORF">GCM10011574_04360</name>
</gene>
<sequence length="294" mass="33195">MVALLFADIAVKAAREAARRAGFGDQEPEVVRIGDRAVLRLADGHIIARVARSIDRLDSSRREVEVARWLTAEGLTVTRPLEGEQPYIAAGTVVSLWHAVEGDWTVPADLAAVLRRLHALRPPPNLALPELEPLERMDERIESAPTLTAADRLTLRTLTRTLREDLADVTYVLPRAVIHGDANIGNVLKTSSGEVVLFDLEGLCWGPPEWDLAITAVYRDLGWHTDAEYERFCEVYGFDVTRLPRYQLLRAVRELRMTCWLAQKAGDGEEIATEVRRRIADLKEPDRPRRWHPY</sequence>
<reference evidence="2" key="1">
    <citation type="journal article" date="2014" name="Int. J. Syst. Evol. Microbiol.">
        <title>Complete genome sequence of Corynebacterium casei LMG S-19264T (=DSM 44701T), isolated from a smear-ripened cheese.</title>
        <authorList>
            <consortium name="US DOE Joint Genome Institute (JGI-PGF)"/>
            <person name="Walter F."/>
            <person name="Albersmeier A."/>
            <person name="Kalinowski J."/>
            <person name="Ruckert C."/>
        </authorList>
    </citation>
    <scope>NUCLEOTIDE SEQUENCE</scope>
    <source>
        <strain evidence="2">CGMCC 4.7138</strain>
    </source>
</reference>
<dbReference type="InterPro" id="IPR002575">
    <property type="entry name" value="Aminoglycoside_PTrfase"/>
</dbReference>
<reference evidence="2" key="2">
    <citation type="submission" date="2020-09" db="EMBL/GenBank/DDBJ databases">
        <authorList>
            <person name="Sun Q."/>
            <person name="Zhou Y."/>
        </authorList>
    </citation>
    <scope>NUCLEOTIDE SEQUENCE</scope>
    <source>
        <strain evidence="2">CGMCC 4.7138</strain>
    </source>
</reference>
<keyword evidence="2" id="KW-0808">Transferase</keyword>
<dbReference type="OrthoDB" id="3723194at2"/>
<feature type="domain" description="Aminoglycoside phosphotransferase" evidence="1">
    <location>
        <begin position="39"/>
        <end position="242"/>
    </location>
</feature>
<dbReference type="GO" id="GO:0016740">
    <property type="term" value="F:transferase activity"/>
    <property type="evidence" value="ECO:0007669"/>
    <property type="project" value="UniProtKB-KW"/>
</dbReference>
<dbReference type="Gene3D" id="3.90.1200.10">
    <property type="match status" value="1"/>
</dbReference>
<evidence type="ECO:0000313" key="3">
    <source>
        <dbReference type="Proteomes" id="UP000653480"/>
    </source>
</evidence>
<dbReference type="Pfam" id="PF01636">
    <property type="entry name" value="APH"/>
    <property type="match status" value="1"/>
</dbReference>
<accession>A0A8H9GUC5</accession>
<name>A0A8H9GUC5_9ACTN</name>
<dbReference type="Proteomes" id="UP000653480">
    <property type="component" value="Unassembled WGS sequence"/>
</dbReference>
<dbReference type="EMBL" id="BMMN01000001">
    <property type="protein sequence ID" value="GGN99097.1"/>
    <property type="molecule type" value="Genomic_DNA"/>
</dbReference>
<dbReference type="SUPFAM" id="SSF56112">
    <property type="entry name" value="Protein kinase-like (PK-like)"/>
    <property type="match status" value="1"/>
</dbReference>
<evidence type="ECO:0000259" key="1">
    <source>
        <dbReference type="Pfam" id="PF01636"/>
    </source>
</evidence>
<comment type="caution">
    <text evidence="2">The sequence shown here is derived from an EMBL/GenBank/DDBJ whole genome shotgun (WGS) entry which is preliminary data.</text>
</comment>
<organism evidence="2 3">
    <name type="scientific">Microbispora bryophytorum</name>
    <dbReference type="NCBI Taxonomy" id="1460882"/>
    <lineage>
        <taxon>Bacteria</taxon>
        <taxon>Bacillati</taxon>
        <taxon>Actinomycetota</taxon>
        <taxon>Actinomycetes</taxon>
        <taxon>Streptosporangiales</taxon>
        <taxon>Streptosporangiaceae</taxon>
        <taxon>Microbispora</taxon>
    </lineage>
</organism>
<dbReference type="RefSeq" id="WP_142567703.1">
    <property type="nucleotide sequence ID" value="NZ_BMMN01000001.1"/>
</dbReference>
<keyword evidence="3" id="KW-1185">Reference proteome</keyword>
<evidence type="ECO:0000313" key="2">
    <source>
        <dbReference type="EMBL" id="GGN99097.1"/>
    </source>
</evidence>
<dbReference type="PANTHER" id="PTHR21310">
    <property type="entry name" value="AMINOGLYCOSIDE PHOSPHOTRANSFERASE-RELATED-RELATED"/>
    <property type="match status" value="1"/>
</dbReference>
<proteinExistence type="predicted"/>
<dbReference type="InterPro" id="IPR051678">
    <property type="entry name" value="AGP_Transferase"/>
</dbReference>